<sequence>MFLLAAGLIGFYVAWRYVWQLKLGLTVKAVLSVAVLIVAEHQWLVSRVAGTMASPESPRWLIIGFGVAYGALILLACFLLIRDVLGGLLYLVSRPVGRRLLAGHKLPHAMAVSALALGAWGTSQAVRVPDIRKMELPVAGLAAEFDGYRIVHLTDLHVSRLLDRPWVDAVVNQANALNPDLILISGDLVDGTPSTRANDIPPLGRLAAKDGVYAVAGNHEYYAAYSQWIEAFRGLGITVLENEHTVIREGAAELVIAGVPDQVGSRYGQIGPDVAKALAGRPQGVPVILMDHRPGNARNNRGQGVDLQLSGHTHGGHIRGFDLLVARFNAGFVSGLYDVDGMSLYVSNGAGLWPGFPQRIGRPSEITEITLRRPS</sequence>
<evidence type="ECO:0000259" key="2">
    <source>
        <dbReference type="Pfam" id="PF00149"/>
    </source>
</evidence>
<organism evidence="3 4">
    <name type="scientific">Bordetella genomosp. 4</name>
    <dbReference type="NCBI Taxonomy" id="463044"/>
    <lineage>
        <taxon>Bacteria</taxon>
        <taxon>Pseudomonadati</taxon>
        <taxon>Pseudomonadota</taxon>
        <taxon>Betaproteobacteria</taxon>
        <taxon>Burkholderiales</taxon>
        <taxon>Alcaligenaceae</taxon>
        <taxon>Bordetella</taxon>
    </lineage>
</organism>
<feature type="transmembrane region" description="Helical" evidence="1">
    <location>
        <begin position="60"/>
        <end position="81"/>
    </location>
</feature>
<dbReference type="AlphaFoldDB" id="A0A261UWA5"/>
<name>A0A261UWA5_9BORD</name>
<dbReference type="SUPFAM" id="SSF56300">
    <property type="entry name" value="Metallo-dependent phosphatases"/>
    <property type="match status" value="1"/>
</dbReference>
<evidence type="ECO:0000256" key="1">
    <source>
        <dbReference type="SAM" id="Phobius"/>
    </source>
</evidence>
<dbReference type="PANTHER" id="PTHR31302:SF0">
    <property type="entry name" value="TRANSMEMBRANE PROTEIN WITH METALLOPHOSPHOESTERASE DOMAIN"/>
    <property type="match status" value="1"/>
</dbReference>
<keyword evidence="1" id="KW-0812">Transmembrane</keyword>
<keyword evidence="4" id="KW-1185">Reference proteome</keyword>
<dbReference type="PANTHER" id="PTHR31302">
    <property type="entry name" value="TRANSMEMBRANE PROTEIN WITH METALLOPHOSPHOESTERASE DOMAIN-RELATED"/>
    <property type="match status" value="1"/>
</dbReference>
<dbReference type="GO" id="GO:0016787">
    <property type="term" value="F:hydrolase activity"/>
    <property type="evidence" value="ECO:0007669"/>
    <property type="project" value="InterPro"/>
</dbReference>
<dbReference type="Gene3D" id="3.60.21.10">
    <property type="match status" value="1"/>
</dbReference>
<keyword evidence="1" id="KW-0472">Membrane</keyword>
<dbReference type="CDD" id="cd07385">
    <property type="entry name" value="MPP_YkuE_C"/>
    <property type="match status" value="1"/>
</dbReference>
<comment type="caution">
    <text evidence="3">The sequence shown here is derived from an EMBL/GenBank/DDBJ whole genome shotgun (WGS) entry which is preliminary data.</text>
</comment>
<dbReference type="InterPro" id="IPR051158">
    <property type="entry name" value="Metallophosphoesterase_sf"/>
</dbReference>
<dbReference type="EMBL" id="NEVQ01000002">
    <property type="protein sequence ID" value="OZI66149.1"/>
    <property type="molecule type" value="Genomic_DNA"/>
</dbReference>
<dbReference type="RefSeq" id="WP_094837081.1">
    <property type="nucleotide sequence ID" value="NZ_NEVQ01000002.1"/>
</dbReference>
<reference evidence="3 4" key="1">
    <citation type="submission" date="2017-05" db="EMBL/GenBank/DDBJ databases">
        <title>Complete and WGS of Bordetella genogroups.</title>
        <authorList>
            <person name="Spilker T."/>
            <person name="LiPuma J."/>
        </authorList>
    </citation>
    <scope>NUCLEOTIDE SEQUENCE [LARGE SCALE GENOMIC DNA]</scope>
    <source>
        <strain evidence="3 4">AU9919</strain>
    </source>
</reference>
<evidence type="ECO:0000313" key="4">
    <source>
        <dbReference type="Proteomes" id="UP000216885"/>
    </source>
</evidence>
<dbReference type="InterPro" id="IPR029052">
    <property type="entry name" value="Metallo-depent_PP-like"/>
</dbReference>
<dbReference type="Proteomes" id="UP000216885">
    <property type="component" value="Unassembled WGS sequence"/>
</dbReference>
<evidence type="ECO:0000313" key="3">
    <source>
        <dbReference type="EMBL" id="OZI66149.1"/>
    </source>
</evidence>
<proteinExistence type="predicted"/>
<keyword evidence="1" id="KW-1133">Transmembrane helix</keyword>
<dbReference type="InterPro" id="IPR004843">
    <property type="entry name" value="Calcineurin-like_PHP"/>
</dbReference>
<gene>
    <name evidence="3" type="ORF">CAL20_02225</name>
</gene>
<accession>A0A261UWA5</accession>
<protein>
    <submittedName>
        <fullName evidence="3">Phosphoesterase</fullName>
    </submittedName>
</protein>
<feature type="domain" description="Calcineurin-like phosphoesterase" evidence="2">
    <location>
        <begin position="149"/>
        <end position="315"/>
    </location>
</feature>
<feature type="transmembrane region" description="Helical" evidence="1">
    <location>
        <begin position="26"/>
        <end position="48"/>
    </location>
</feature>
<dbReference type="Pfam" id="PF00149">
    <property type="entry name" value="Metallophos"/>
    <property type="match status" value="1"/>
</dbReference>